<gene>
    <name evidence="2" type="ORF">METZ01_LOCUS259365</name>
</gene>
<reference evidence="2" key="1">
    <citation type="submission" date="2018-05" db="EMBL/GenBank/DDBJ databases">
        <authorList>
            <person name="Lanie J.A."/>
            <person name="Ng W.-L."/>
            <person name="Kazmierczak K.M."/>
            <person name="Andrzejewski T.M."/>
            <person name="Davidsen T.M."/>
            <person name="Wayne K.J."/>
            <person name="Tettelin H."/>
            <person name="Glass J.I."/>
            <person name="Rusch D."/>
            <person name="Podicherti R."/>
            <person name="Tsui H.-C.T."/>
            <person name="Winkler M.E."/>
        </authorList>
    </citation>
    <scope>NUCLEOTIDE SEQUENCE</scope>
</reference>
<feature type="non-terminal residue" evidence="2">
    <location>
        <position position="46"/>
    </location>
</feature>
<evidence type="ECO:0000256" key="1">
    <source>
        <dbReference type="SAM" id="MobiDB-lite"/>
    </source>
</evidence>
<dbReference type="AlphaFoldDB" id="A0A382J6Q6"/>
<evidence type="ECO:0000313" key="2">
    <source>
        <dbReference type="EMBL" id="SVC06511.1"/>
    </source>
</evidence>
<feature type="non-terminal residue" evidence="2">
    <location>
        <position position="1"/>
    </location>
</feature>
<proteinExistence type="predicted"/>
<sequence length="46" mass="4573">VDRPSDAGAVTADLAGPSTVFGKVRGGVSGDRSGRHSAWSAGQFQG</sequence>
<dbReference type="EMBL" id="UINC01071537">
    <property type="protein sequence ID" value="SVC06511.1"/>
    <property type="molecule type" value="Genomic_DNA"/>
</dbReference>
<organism evidence="2">
    <name type="scientific">marine metagenome</name>
    <dbReference type="NCBI Taxonomy" id="408172"/>
    <lineage>
        <taxon>unclassified sequences</taxon>
        <taxon>metagenomes</taxon>
        <taxon>ecological metagenomes</taxon>
    </lineage>
</organism>
<protein>
    <submittedName>
        <fullName evidence="2">Uncharacterized protein</fullName>
    </submittedName>
</protein>
<feature type="region of interest" description="Disordered" evidence="1">
    <location>
        <begin position="18"/>
        <end position="46"/>
    </location>
</feature>
<name>A0A382J6Q6_9ZZZZ</name>
<accession>A0A382J6Q6</accession>